<dbReference type="Proteomes" id="UP001140949">
    <property type="component" value="Unassembled WGS sequence"/>
</dbReference>
<dbReference type="GO" id="GO:0050661">
    <property type="term" value="F:NADP binding"/>
    <property type="evidence" value="ECO:0007669"/>
    <property type="project" value="InterPro"/>
</dbReference>
<evidence type="ECO:0000256" key="5">
    <source>
        <dbReference type="ARBA" id="ARBA00023126"/>
    </source>
</evidence>
<reference evidence="8" key="1">
    <citation type="journal article" date="2023" name="GigaByte">
        <title>Genome assembly of the bearded iris, Iris pallida Lam.</title>
        <authorList>
            <person name="Bruccoleri R.E."/>
            <person name="Oakeley E.J."/>
            <person name="Faust A.M.E."/>
            <person name="Altorfer M."/>
            <person name="Dessus-Babus S."/>
            <person name="Burckhardt D."/>
            <person name="Oertli M."/>
            <person name="Naumann U."/>
            <person name="Petersen F."/>
            <person name="Wong J."/>
        </authorList>
    </citation>
    <scope>NUCLEOTIDE SEQUENCE</scope>
    <source>
        <strain evidence="8">GSM-AAB239-AS_SAM_17_03QT</strain>
    </source>
</reference>
<dbReference type="InterPro" id="IPR008927">
    <property type="entry name" value="6-PGluconate_DH-like_C_sf"/>
</dbReference>
<keyword evidence="3 6" id="KW-0560">Oxidoreductase</keyword>
<dbReference type="FunFam" id="1.20.5.320:FF:000001">
    <property type="entry name" value="6-phosphogluconate dehydrogenase, decarboxylating"/>
    <property type="match status" value="1"/>
</dbReference>
<dbReference type="GO" id="GO:0009414">
    <property type="term" value="P:response to water deprivation"/>
    <property type="evidence" value="ECO:0007669"/>
    <property type="project" value="UniProtKB-ARBA"/>
</dbReference>
<dbReference type="NCBIfam" id="TIGR00873">
    <property type="entry name" value="gnd"/>
    <property type="match status" value="1"/>
</dbReference>
<dbReference type="InterPro" id="IPR013328">
    <property type="entry name" value="6PGD_dom2"/>
</dbReference>
<evidence type="ECO:0000313" key="9">
    <source>
        <dbReference type="Proteomes" id="UP001140949"/>
    </source>
</evidence>
<dbReference type="Gene3D" id="1.20.5.320">
    <property type="entry name" value="6-Phosphogluconate Dehydrogenase, domain 3"/>
    <property type="match status" value="1"/>
</dbReference>
<dbReference type="EMBL" id="JANAVB010031619">
    <property type="protein sequence ID" value="KAJ6811403.1"/>
    <property type="molecule type" value="Genomic_DNA"/>
</dbReference>
<dbReference type="FunFam" id="1.10.1040.10:FF:000002">
    <property type="entry name" value="6-phosphogluconate dehydrogenase, decarboxylating"/>
    <property type="match status" value="1"/>
</dbReference>
<dbReference type="GO" id="GO:0009409">
    <property type="term" value="P:response to cold"/>
    <property type="evidence" value="ECO:0007669"/>
    <property type="project" value="UniProtKB-ARBA"/>
</dbReference>
<comment type="catalytic activity">
    <reaction evidence="6">
        <text>6-phospho-D-gluconate + NADP(+) = D-ribulose 5-phosphate + CO2 + NADPH</text>
        <dbReference type="Rhea" id="RHEA:10116"/>
        <dbReference type="ChEBI" id="CHEBI:16526"/>
        <dbReference type="ChEBI" id="CHEBI:57783"/>
        <dbReference type="ChEBI" id="CHEBI:58121"/>
        <dbReference type="ChEBI" id="CHEBI:58349"/>
        <dbReference type="ChEBI" id="CHEBI:58759"/>
        <dbReference type="EC" id="1.1.1.44"/>
    </reaction>
</comment>
<keyword evidence="4 6" id="KW-0311">Gluconate utilization</keyword>
<keyword evidence="6" id="KW-0521">NADP</keyword>
<dbReference type="SUPFAM" id="SSF51735">
    <property type="entry name" value="NAD(P)-binding Rossmann-fold domains"/>
    <property type="match status" value="1"/>
</dbReference>
<dbReference type="AlphaFoldDB" id="A0AAX6F5E3"/>
<dbReference type="InterPro" id="IPR036291">
    <property type="entry name" value="NAD(P)-bd_dom_sf"/>
</dbReference>
<dbReference type="FunFam" id="3.40.50.720:FF:001452">
    <property type="entry name" value="Uncharacterized protein"/>
    <property type="match status" value="1"/>
</dbReference>
<sequence length="381" mass="42061">MGAMNGMRTQRREKAMAELGLLYLGMGVSGGEEGARYGPSMMPGGSYEAYKYIEDILLKVAAQVPDSGPCVTYIGKGGSGNFVKMVHNGIEYGDMQLIAEAYDVLKSVGKLSNDELRQVFTEWNKGELLSFLIEITADIFGIKDDKGEGYLVDKVLDKTGKGTGKWTVQQAADLSIAAPTIAASLDSRFLSGLKEERVQAAKVFKSGGVSDILSSEPVDKAKLIEDVRKALYASKICSYAQGMNLIKAKSVEKGWDLKLGELARIWKGGCIIRAIFLDRIKQAYDRNPDLANLLVDPEFAKEILERQSAWRRVICLAINSGICTPGMSASLAYFDTYRRERVPANLVQAQRDYFGAHTYERIDMPGSFHTEWFKIAKQSKI</sequence>
<feature type="domain" description="6-phosphogluconate dehydrogenase C-terminal" evidence="7">
    <location>
        <begin position="80"/>
        <end position="373"/>
    </location>
</feature>
<dbReference type="Pfam" id="PF03446">
    <property type="entry name" value="NAD_binding_2"/>
    <property type="match status" value="1"/>
</dbReference>
<evidence type="ECO:0000256" key="6">
    <source>
        <dbReference type="RuleBase" id="RU000485"/>
    </source>
</evidence>
<dbReference type="GO" id="GO:0004616">
    <property type="term" value="F:phosphogluconate dehydrogenase (decarboxylating) activity"/>
    <property type="evidence" value="ECO:0007669"/>
    <property type="project" value="UniProtKB-EC"/>
</dbReference>
<comment type="pathway">
    <text evidence="1 6">Carbohydrate degradation; pentose phosphate pathway; D-ribulose 5-phosphate from D-glucose 6-phosphate (oxidative stage): step 3/3.</text>
</comment>
<dbReference type="Gene3D" id="1.10.1040.10">
    <property type="entry name" value="N-(1-d-carboxylethyl)-l-norvaline Dehydrogenase, domain 2"/>
    <property type="match status" value="1"/>
</dbReference>
<reference evidence="8" key="2">
    <citation type="submission" date="2023-04" db="EMBL/GenBank/DDBJ databases">
        <authorList>
            <person name="Bruccoleri R.E."/>
            <person name="Oakeley E.J."/>
            <person name="Faust A.-M."/>
            <person name="Dessus-Babus S."/>
            <person name="Altorfer M."/>
            <person name="Burckhardt D."/>
            <person name="Oertli M."/>
            <person name="Naumann U."/>
            <person name="Petersen F."/>
            <person name="Wong J."/>
        </authorList>
    </citation>
    <scope>NUCLEOTIDE SEQUENCE</scope>
    <source>
        <strain evidence="8">GSM-AAB239-AS_SAM_17_03QT</strain>
        <tissue evidence="8">Leaf</tissue>
    </source>
</reference>
<evidence type="ECO:0000256" key="1">
    <source>
        <dbReference type="ARBA" id="ARBA00004874"/>
    </source>
</evidence>
<evidence type="ECO:0000259" key="7">
    <source>
        <dbReference type="SMART" id="SM01350"/>
    </source>
</evidence>
<dbReference type="GO" id="GO:0006098">
    <property type="term" value="P:pentose-phosphate shunt"/>
    <property type="evidence" value="ECO:0007669"/>
    <property type="project" value="UniProtKB-KW"/>
</dbReference>
<dbReference type="GO" id="GO:0009651">
    <property type="term" value="P:response to salt stress"/>
    <property type="evidence" value="ECO:0007669"/>
    <property type="project" value="UniProtKB-ARBA"/>
</dbReference>
<dbReference type="InterPro" id="IPR006114">
    <property type="entry name" value="6PGDH_C"/>
</dbReference>
<accession>A0AAX6F5E3</accession>
<organism evidence="8 9">
    <name type="scientific">Iris pallida</name>
    <name type="common">Sweet iris</name>
    <dbReference type="NCBI Taxonomy" id="29817"/>
    <lineage>
        <taxon>Eukaryota</taxon>
        <taxon>Viridiplantae</taxon>
        <taxon>Streptophyta</taxon>
        <taxon>Embryophyta</taxon>
        <taxon>Tracheophyta</taxon>
        <taxon>Spermatophyta</taxon>
        <taxon>Magnoliopsida</taxon>
        <taxon>Liliopsida</taxon>
        <taxon>Asparagales</taxon>
        <taxon>Iridaceae</taxon>
        <taxon>Iridoideae</taxon>
        <taxon>Irideae</taxon>
        <taxon>Iris</taxon>
    </lineage>
</organism>
<gene>
    <name evidence="8" type="ORF">M6B38_153620</name>
</gene>
<keyword evidence="9" id="KW-1185">Reference proteome</keyword>
<dbReference type="GO" id="GO:0009737">
    <property type="term" value="P:response to abscisic acid"/>
    <property type="evidence" value="ECO:0007669"/>
    <property type="project" value="UniProtKB-ARBA"/>
</dbReference>
<dbReference type="InterPro" id="IPR006115">
    <property type="entry name" value="6PGDH_NADP-bd"/>
</dbReference>
<comment type="similarity">
    <text evidence="2 6">Belongs to the 6-phosphogluconate dehydrogenase family.</text>
</comment>
<keyword evidence="5 6" id="KW-0570">Pentose shunt</keyword>
<dbReference type="InterPro" id="IPR006113">
    <property type="entry name" value="6PGDH_Gnd/GntZ"/>
</dbReference>
<dbReference type="EC" id="1.1.1.44" evidence="6"/>
<evidence type="ECO:0000256" key="2">
    <source>
        <dbReference type="ARBA" id="ARBA00008419"/>
    </source>
</evidence>
<evidence type="ECO:0000313" key="8">
    <source>
        <dbReference type="EMBL" id="KAJ6811403.1"/>
    </source>
</evidence>
<evidence type="ECO:0000256" key="4">
    <source>
        <dbReference type="ARBA" id="ARBA00023064"/>
    </source>
</evidence>
<proteinExistence type="inferred from homology"/>
<dbReference type="PANTHER" id="PTHR11811">
    <property type="entry name" value="6-PHOSPHOGLUCONATE DEHYDROGENASE"/>
    <property type="match status" value="1"/>
</dbReference>
<dbReference type="Gene3D" id="3.40.50.720">
    <property type="entry name" value="NAD(P)-binding Rossmann-like Domain"/>
    <property type="match status" value="1"/>
</dbReference>
<dbReference type="PRINTS" id="PR00076">
    <property type="entry name" value="6PGDHDRGNASE"/>
</dbReference>
<dbReference type="SMART" id="SM01350">
    <property type="entry name" value="6PGD"/>
    <property type="match status" value="1"/>
</dbReference>
<evidence type="ECO:0000256" key="3">
    <source>
        <dbReference type="ARBA" id="ARBA00023002"/>
    </source>
</evidence>
<dbReference type="GO" id="GO:0019521">
    <property type="term" value="P:D-gluconate metabolic process"/>
    <property type="evidence" value="ECO:0007669"/>
    <property type="project" value="UniProtKB-KW"/>
</dbReference>
<dbReference type="Pfam" id="PF00393">
    <property type="entry name" value="6PGD"/>
    <property type="match status" value="1"/>
</dbReference>
<dbReference type="NCBIfam" id="NF006765">
    <property type="entry name" value="PRK09287.1"/>
    <property type="match status" value="1"/>
</dbReference>
<comment type="caution">
    <text evidence="8">The sequence shown here is derived from an EMBL/GenBank/DDBJ whole genome shotgun (WGS) entry which is preliminary data.</text>
</comment>
<dbReference type="SUPFAM" id="SSF48179">
    <property type="entry name" value="6-phosphogluconate dehydrogenase C-terminal domain-like"/>
    <property type="match status" value="1"/>
</dbReference>
<dbReference type="InterPro" id="IPR006183">
    <property type="entry name" value="Pgluconate_DH"/>
</dbReference>
<name>A0AAX6F5E3_IRIPA</name>
<protein>
    <recommendedName>
        <fullName evidence="6">6-phosphogluconate dehydrogenase, decarboxylating</fullName>
        <ecNumber evidence="6">1.1.1.44</ecNumber>
    </recommendedName>
</protein>